<evidence type="ECO:0000313" key="5">
    <source>
        <dbReference type="Proteomes" id="UP001164020"/>
    </source>
</evidence>
<name>A0ABY7C115_9HYPH</name>
<gene>
    <name evidence="4" type="ORF">OH818_06145</name>
</gene>
<evidence type="ECO:0000259" key="3">
    <source>
        <dbReference type="Pfam" id="PF01471"/>
    </source>
</evidence>
<feature type="domain" description="Peptidoglycan binding-like" evidence="3">
    <location>
        <begin position="182"/>
        <end position="236"/>
    </location>
</feature>
<evidence type="ECO:0000256" key="2">
    <source>
        <dbReference type="SAM" id="Phobius"/>
    </source>
</evidence>
<evidence type="ECO:0000313" key="4">
    <source>
        <dbReference type="EMBL" id="WAP69779.1"/>
    </source>
</evidence>
<dbReference type="SUPFAM" id="SSF47090">
    <property type="entry name" value="PGBD-like"/>
    <property type="match status" value="1"/>
</dbReference>
<keyword evidence="2" id="KW-0812">Transmembrane</keyword>
<keyword evidence="2" id="KW-1133">Transmembrane helix</keyword>
<feature type="region of interest" description="Disordered" evidence="1">
    <location>
        <begin position="99"/>
        <end position="173"/>
    </location>
</feature>
<evidence type="ECO:0000256" key="1">
    <source>
        <dbReference type="SAM" id="MobiDB-lite"/>
    </source>
</evidence>
<dbReference type="InterPro" id="IPR036365">
    <property type="entry name" value="PGBD-like_sf"/>
</dbReference>
<reference evidence="4" key="1">
    <citation type="submission" date="2022-12" db="EMBL/GenBank/DDBJ databases">
        <title>Jiella pelagia sp. nov., isolated from phosphonate enriched culture of Northwest Pacific surface seawater.</title>
        <authorList>
            <person name="Shin D.Y."/>
            <person name="Hwang C.Y."/>
        </authorList>
    </citation>
    <scope>NUCLEOTIDE SEQUENCE</scope>
    <source>
        <strain evidence="4">HL-NP1</strain>
    </source>
</reference>
<organism evidence="4 5">
    <name type="scientific">Jiella pelagia</name>
    <dbReference type="NCBI Taxonomy" id="2986949"/>
    <lineage>
        <taxon>Bacteria</taxon>
        <taxon>Pseudomonadati</taxon>
        <taxon>Pseudomonadota</taxon>
        <taxon>Alphaproteobacteria</taxon>
        <taxon>Hyphomicrobiales</taxon>
        <taxon>Aurantimonadaceae</taxon>
        <taxon>Jiella</taxon>
    </lineage>
</organism>
<dbReference type="RefSeq" id="WP_268882210.1">
    <property type="nucleotide sequence ID" value="NZ_CP114029.1"/>
</dbReference>
<proteinExistence type="predicted"/>
<dbReference type="InterPro" id="IPR036366">
    <property type="entry name" value="PGBDSf"/>
</dbReference>
<dbReference type="Gene3D" id="1.10.101.10">
    <property type="entry name" value="PGBD-like superfamily/PGBD"/>
    <property type="match status" value="1"/>
</dbReference>
<feature type="compositionally biased region" description="Low complexity" evidence="1">
    <location>
        <begin position="99"/>
        <end position="120"/>
    </location>
</feature>
<keyword evidence="2" id="KW-0472">Membrane</keyword>
<dbReference type="InterPro" id="IPR002477">
    <property type="entry name" value="Peptidoglycan-bd-like"/>
</dbReference>
<sequence>MKSDARPDGLLDRAAALSAQAALGFLRLVARHPALSAGIAIFAVTATSVTVNALYEQHGRHQNPMLATRLVADTPALERFGSAVPSGVVAPSPIASDAASAETPAASASPQAAEESSSQPGAAGRSRFASVPAPAPRPVESPDPEETASISPGGRIAGGAPAPSGRPNEASGGKYAGLAEAERVKKIQAALSSAQVAELTVDGILGEQTKAAIRTFEALEGMDVTGKPEPRVLERLAEIGLVE</sequence>
<dbReference type="EMBL" id="CP114029">
    <property type="protein sequence ID" value="WAP69779.1"/>
    <property type="molecule type" value="Genomic_DNA"/>
</dbReference>
<feature type="compositionally biased region" description="Low complexity" evidence="1">
    <location>
        <begin position="148"/>
        <end position="167"/>
    </location>
</feature>
<keyword evidence="5" id="KW-1185">Reference proteome</keyword>
<dbReference type="Proteomes" id="UP001164020">
    <property type="component" value="Chromosome"/>
</dbReference>
<accession>A0ABY7C115</accession>
<feature type="transmembrane region" description="Helical" evidence="2">
    <location>
        <begin position="34"/>
        <end position="55"/>
    </location>
</feature>
<protein>
    <submittedName>
        <fullName evidence="4">Peptidoglycan-binding protein</fullName>
    </submittedName>
</protein>
<dbReference type="Pfam" id="PF01471">
    <property type="entry name" value="PG_binding_1"/>
    <property type="match status" value="1"/>
</dbReference>